<evidence type="ECO:0000313" key="2">
    <source>
        <dbReference type="EMBL" id="TLM95334.1"/>
    </source>
</evidence>
<comment type="caution">
    <text evidence="2">The sequence shown here is derived from an EMBL/GenBank/DDBJ whole genome shotgun (WGS) entry which is preliminary data.</text>
</comment>
<dbReference type="InterPro" id="IPR037524">
    <property type="entry name" value="PA14/GLEYA"/>
</dbReference>
<reference evidence="2 3" key="1">
    <citation type="submission" date="2019-05" db="EMBL/GenBank/DDBJ databases">
        <title>Hymenobacter edaphi sp. nov., isolated from abandoned arsenic-contaminated farmland soil.</title>
        <authorList>
            <person name="Nie L."/>
        </authorList>
    </citation>
    <scope>NUCLEOTIDE SEQUENCE [LARGE SCALE GENOMIC DNA]</scope>
    <source>
        <strain evidence="2 3">1-3-3-8</strain>
    </source>
</reference>
<organism evidence="2 3">
    <name type="scientific">Hymenobacter jeollabukensis</name>
    <dbReference type="NCBI Taxonomy" id="2025313"/>
    <lineage>
        <taxon>Bacteria</taxon>
        <taxon>Pseudomonadati</taxon>
        <taxon>Bacteroidota</taxon>
        <taxon>Cytophagia</taxon>
        <taxon>Cytophagales</taxon>
        <taxon>Hymenobacteraceae</taxon>
        <taxon>Hymenobacter</taxon>
    </lineage>
</organism>
<gene>
    <name evidence="2" type="ORF">FDY95_05975</name>
</gene>
<accession>A0A5R8WVB0</accession>
<proteinExistence type="predicted"/>
<evidence type="ECO:0000313" key="3">
    <source>
        <dbReference type="Proteomes" id="UP000305517"/>
    </source>
</evidence>
<dbReference type="OrthoDB" id="9803616at2"/>
<dbReference type="PROSITE" id="PS51820">
    <property type="entry name" value="PA14"/>
    <property type="match status" value="3"/>
</dbReference>
<feature type="domain" description="PA14" evidence="1">
    <location>
        <begin position="44"/>
        <end position="213"/>
    </location>
</feature>
<feature type="domain" description="PA14" evidence="1">
    <location>
        <begin position="615"/>
        <end position="773"/>
    </location>
</feature>
<dbReference type="Proteomes" id="UP000305517">
    <property type="component" value="Unassembled WGS sequence"/>
</dbReference>
<evidence type="ECO:0000259" key="1">
    <source>
        <dbReference type="PROSITE" id="PS51820"/>
    </source>
</evidence>
<name>A0A5R8WVB0_9BACT</name>
<dbReference type="Gene3D" id="2.60.40.10">
    <property type="entry name" value="Immunoglobulins"/>
    <property type="match status" value="1"/>
</dbReference>
<dbReference type="NCBIfam" id="TIGR04183">
    <property type="entry name" value="Por_Secre_tail"/>
    <property type="match status" value="1"/>
</dbReference>
<dbReference type="InterPro" id="IPR013783">
    <property type="entry name" value="Ig-like_fold"/>
</dbReference>
<dbReference type="Pfam" id="PF05345">
    <property type="entry name" value="He_PIG"/>
    <property type="match status" value="2"/>
</dbReference>
<dbReference type="AlphaFoldDB" id="A0A5R8WVB0"/>
<dbReference type="InterPro" id="IPR026444">
    <property type="entry name" value="Secre_tail"/>
</dbReference>
<dbReference type="InterPro" id="IPR011658">
    <property type="entry name" value="PA14_dom"/>
</dbReference>
<dbReference type="Pfam" id="PF07691">
    <property type="entry name" value="PA14"/>
    <property type="match status" value="3"/>
</dbReference>
<dbReference type="Gene3D" id="3.90.182.10">
    <property type="entry name" value="Toxin - Anthrax Protective Antigen,domain 1"/>
    <property type="match status" value="3"/>
</dbReference>
<protein>
    <submittedName>
        <fullName evidence="2">T9SS type A sorting domain-containing protein</fullName>
    </submittedName>
</protein>
<dbReference type="EMBL" id="VAJM01000002">
    <property type="protein sequence ID" value="TLM95334.1"/>
    <property type="molecule type" value="Genomic_DNA"/>
</dbReference>
<dbReference type="SUPFAM" id="SSF56988">
    <property type="entry name" value="Anthrax protective antigen"/>
    <property type="match status" value="3"/>
</dbReference>
<dbReference type="SMART" id="SM00758">
    <property type="entry name" value="PA14"/>
    <property type="match status" value="3"/>
</dbReference>
<feature type="domain" description="PA14" evidence="1">
    <location>
        <begin position="327"/>
        <end position="489"/>
    </location>
</feature>
<sequence>MTMKHFSLLMLRSGWLLFLLLFATQLRSWAQPTGCTRPDPGGNPATNGLYAEYYTGYFNDDQSFFTSNAPGLTRIDAQLNFPDSDSWGTGIVPPAGGAPDDPADFSARYRGSLYVPVAGNYTFFLSSDDASYFWIDAAAQALPAQTADALIDNGGGHGTLERSATVFLTAGLHGVLIHYGEDLYGNNLTWEWESADAGITRQIVPSSALCSAVQNLLQLPQSIAYSPATAGVAAGSVISSGVPVVNDGGQPITAFAVANAGSLPAGISINTATGVLTAAATVPSGVYSVSVSLTNASGTSTFGNVFTFDIAPPPPSGCTGTDPGGAAPSRGLYGEYYAGFFGSDHSFFQTAPDLVRVDALVNFTNTPSWGSIVPPAGGSAADPDDFSVRLRGSLYVPTTGSYKLYLTSDDASYLWLDNAALDAPAQTSRATIDNGGLHAARTDSVTVFLTAGLHNLLIHYGESGGGNVLMLEWASTAAGITRQPVPAAALCTVVQPLRQPPTALSYSPASLSTVSGRAASSPTPSATSPLPVQGFALLNAGSLPAGISINSTTGVLTAASTVPQGQYTAGVAVYNAEGALEQPLAFAFVVTPPPPGGCSGSDPGGSLVSAGLFGEYYPGYFDDQTDNQGFFKRTTAAFSRIDPQLNFGAVGSWGDIVPPAQGSNENPDQFSARYRGSLYVPTAGNYTFYLTSDDASYLWLDDAALASPPTLAAALIDNGTGHSPRTISATVFLPVGLHNLLVHYGEFNGSNVLQLEWESTDTGLARQLVAGTSFCSALQAPRGPLPITLVGFRARVQGEQVELTWETAQEINNQHFELERSADGRSYRSVARITGAGNSSTRRSYRHFDAQPLPGLSYYRLRQVDYDGATTVSDAVAVTRPGGKTMAISVYPNPNDGRFTLKLQQPAPADARLELLDLSGRVLLRQVLLPGVQEQQLAAPGLGRGAYQLRLTTPAGSCVTKVLVQ</sequence>
<keyword evidence="3" id="KW-1185">Reference proteome</keyword>